<feature type="transmembrane region" description="Helical" evidence="1">
    <location>
        <begin position="12"/>
        <end position="28"/>
    </location>
</feature>
<organism evidence="2 3">
    <name type="scientific">Tissierella carlieri</name>
    <dbReference type="NCBI Taxonomy" id="689904"/>
    <lineage>
        <taxon>Bacteria</taxon>
        <taxon>Bacillati</taxon>
        <taxon>Bacillota</taxon>
        <taxon>Tissierellia</taxon>
        <taxon>Tissierellales</taxon>
        <taxon>Tissierellaceae</taxon>
        <taxon>Tissierella</taxon>
    </lineage>
</organism>
<name>A0ABT1SBA6_9FIRM</name>
<evidence type="ECO:0000313" key="3">
    <source>
        <dbReference type="Proteomes" id="UP001524478"/>
    </source>
</evidence>
<dbReference type="RefSeq" id="WP_256311647.1">
    <property type="nucleotide sequence ID" value="NZ_JANGAC010000008.1"/>
</dbReference>
<keyword evidence="1" id="KW-0812">Transmembrane</keyword>
<keyword evidence="1" id="KW-0472">Membrane</keyword>
<dbReference type="EMBL" id="JANGAC010000008">
    <property type="protein sequence ID" value="MCQ4923764.1"/>
    <property type="molecule type" value="Genomic_DNA"/>
</dbReference>
<sequence>MENKLKQDRKRWLFSGVVWSFIFLAKLPKEGLTLYPIINGITGVLCFANAYIRHKEIIKNDED</sequence>
<evidence type="ECO:0000256" key="1">
    <source>
        <dbReference type="SAM" id="Phobius"/>
    </source>
</evidence>
<dbReference type="Proteomes" id="UP001524478">
    <property type="component" value="Unassembled WGS sequence"/>
</dbReference>
<gene>
    <name evidence="2" type="ORF">NE686_11745</name>
</gene>
<keyword evidence="1" id="KW-1133">Transmembrane helix</keyword>
<feature type="transmembrane region" description="Helical" evidence="1">
    <location>
        <begin position="34"/>
        <end position="52"/>
    </location>
</feature>
<protein>
    <submittedName>
        <fullName evidence="2">Uncharacterized protein</fullName>
    </submittedName>
</protein>
<keyword evidence="3" id="KW-1185">Reference proteome</keyword>
<comment type="caution">
    <text evidence="2">The sequence shown here is derived from an EMBL/GenBank/DDBJ whole genome shotgun (WGS) entry which is preliminary data.</text>
</comment>
<accession>A0ABT1SBA6</accession>
<proteinExistence type="predicted"/>
<evidence type="ECO:0000313" key="2">
    <source>
        <dbReference type="EMBL" id="MCQ4923764.1"/>
    </source>
</evidence>
<reference evidence="2 3" key="1">
    <citation type="submission" date="2022-06" db="EMBL/GenBank/DDBJ databases">
        <title>Isolation of gut microbiota from human fecal samples.</title>
        <authorList>
            <person name="Pamer E.G."/>
            <person name="Barat B."/>
            <person name="Waligurski E."/>
            <person name="Medina S."/>
            <person name="Paddock L."/>
            <person name="Mostad J."/>
        </authorList>
    </citation>
    <scope>NUCLEOTIDE SEQUENCE [LARGE SCALE GENOMIC DNA]</scope>
    <source>
        <strain evidence="2 3">DFI.7.95</strain>
    </source>
</reference>